<dbReference type="Proteomes" id="UP001059663">
    <property type="component" value="Chromosome"/>
</dbReference>
<name>A0AC61U4G8_9MICO</name>
<reference evidence="1" key="1">
    <citation type="submission" date="2021-11" db="EMBL/GenBank/DDBJ databases">
        <title>Study of the species diversity of bacterial strains isolated from a unique natural object - Shulgan-Tash cave (Bashkiria).</title>
        <authorList>
            <person name="Sazanova A.L."/>
            <person name="Chirak E.R."/>
            <person name="Safronova V.I."/>
        </authorList>
    </citation>
    <scope>NUCLEOTIDE SEQUENCE</scope>
    <source>
        <strain evidence="1">P1</strain>
    </source>
</reference>
<evidence type="ECO:0000313" key="1">
    <source>
        <dbReference type="EMBL" id="UUZ44879.1"/>
    </source>
</evidence>
<organism evidence="1 2">
    <name type="scientific">Janibacter limosus</name>
    <dbReference type="NCBI Taxonomy" id="53458"/>
    <lineage>
        <taxon>Bacteria</taxon>
        <taxon>Bacillati</taxon>
        <taxon>Actinomycetota</taxon>
        <taxon>Actinomycetes</taxon>
        <taxon>Micrococcales</taxon>
        <taxon>Intrasporangiaceae</taxon>
        <taxon>Janibacter</taxon>
    </lineage>
</organism>
<proteinExistence type="predicted"/>
<gene>
    <name evidence="1" type="ORF">LP422_00215</name>
</gene>
<dbReference type="EMBL" id="CP087977">
    <property type="protein sequence ID" value="UUZ44879.1"/>
    <property type="molecule type" value="Genomic_DNA"/>
</dbReference>
<accession>A0AC61U4G8</accession>
<evidence type="ECO:0000313" key="2">
    <source>
        <dbReference type="Proteomes" id="UP001059663"/>
    </source>
</evidence>
<protein>
    <submittedName>
        <fullName evidence="1">Uncharacterized protein</fullName>
    </submittedName>
</protein>
<sequence>MFQKNNKVEGGRVRAHETAESASLKVHEIIDKVAEQSEHGAERAQELKGSAADHAAAARVTATAGAADLREQAQEAKKQAAKDAKKGKKDARKQVRSVTTSARKQGKKAGKDAQDLRDTFVDDVLPKVVTTASGLAAAGAAASRKAADEATNRAPEVIAALRDDDRDPRAALAAVKGEKPKKKRGLKLLLPALVAGGIAAFVAKQKQGPKKDPWAVPAGDPYKAPTSGRESTVPASPAPAAAAGVAPAAEVAESADVTDPLAAAPVVDGESAEGTDARSSARDWADNSAVPSVSDTSEGADLSTDHLGGDLPVDGDSKA</sequence>